<dbReference type="InterPro" id="IPR011051">
    <property type="entry name" value="RmlC_Cupin_sf"/>
</dbReference>
<protein>
    <recommendedName>
        <fullName evidence="8">Pirin N-terminal domain-containing protein</fullName>
    </recommendedName>
</protein>
<evidence type="ECO:0000259" key="5">
    <source>
        <dbReference type="Pfam" id="PF05726"/>
    </source>
</evidence>
<feature type="binding site" evidence="2">
    <location>
        <position position="64"/>
    </location>
    <ligand>
        <name>Fe cation</name>
        <dbReference type="ChEBI" id="CHEBI:24875"/>
    </ligand>
</feature>
<proteinExistence type="inferred from homology"/>
<feature type="domain" description="Pirin C-terminal" evidence="5">
    <location>
        <begin position="183"/>
        <end position="285"/>
    </location>
</feature>
<evidence type="ECO:0000313" key="6">
    <source>
        <dbReference type="EMBL" id="SDL91918.1"/>
    </source>
</evidence>
<gene>
    <name evidence="6" type="ORF">SAMN05428957_10199</name>
</gene>
<dbReference type="InterPro" id="IPR053186">
    <property type="entry name" value="QDO-related"/>
</dbReference>
<dbReference type="PIRSF" id="PIRSF006232">
    <property type="entry name" value="Pirin"/>
    <property type="match status" value="1"/>
</dbReference>
<dbReference type="Gene3D" id="2.60.120.10">
    <property type="entry name" value="Jelly Rolls"/>
    <property type="match status" value="2"/>
</dbReference>
<comment type="similarity">
    <text evidence="1 3">Belongs to the pirin family.</text>
</comment>
<evidence type="ECO:0000256" key="1">
    <source>
        <dbReference type="ARBA" id="ARBA00008416"/>
    </source>
</evidence>
<feature type="domain" description="Pirin N-terminal" evidence="4">
    <location>
        <begin position="23"/>
        <end position="128"/>
    </location>
</feature>
<dbReference type="Proteomes" id="UP000198552">
    <property type="component" value="Unassembled WGS sequence"/>
</dbReference>
<name>A0A1G9NZD4_9BURK</name>
<evidence type="ECO:0008006" key="8">
    <source>
        <dbReference type="Google" id="ProtNLM"/>
    </source>
</evidence>
<dbReference type="InterPro" id="IPR003829">
    <property type="entry name" value="Pirin_N_dom"/>
</dbReference>
<dbReference type="InterPro" id="IPR012093">
    <property type="entry name" value="Pirin"/>
</dbReference>
<reference evidence="7" key="1">
    <citation type="submission" date="2016-10" db="EMBL/GenBank/DDBJ databases">
        <authorList>
            <person name="Varghese N."/>
            <person name="Submissions S."/>
        </authorList>
    </citation>
    <scope>NUCLEOTIDE SEQUENCE [LARGE SCALE GENOMIC DNA]</scope>
    <source>
        <strain evidence="7">EPL6</strain>
    </source>
</reference>
<dbReference type="SUPFAM" id="SSF51182">
    <property type="entry name" value="RmlC-like cupins"/>
    <property type="match status" value="1"/>
</dbReference>
<dbReference type="CDD" id="cd02247">
    <property type="entry name" value="cupin_pirin_C"/>
    <property type="match status" value="1"/>
</dbReference>
<dbReference type="AlphaFoldDB" id="A0A1G9NZD4"/>
<keyword evidence="2" id="KW-0408">Iron</keyword>
<feature type="binding site" evidence="2">
    <location>
        <position position="108"/>
    </location>
    <ligand>
        <name>Fe cation</name>
        <dbReference type="ChEBI" id="CHEBI:24875"/>
    </ligand>
</feature>
<dbReference type="RefSeq" id="WP_091565343.1">
    <property type="nucleotide sequence ID" value="NZ_FNHP01000001.1"/>
</dbReference>
<organism evidence="6 7">
    <name type="scientific">Oryzisolibacter propanilivorax</name>
    <dbReference type="NCBI Taxonomy" id="1527607"/>
    <lineage>
        <taxon>Bacteria</taxon>
        <taxon>Pseudomonadati</taxon>
        <taxon>Pseudomonadota</taxon>
        <taxon>Betaproteobacteria</taxon>
        <taxon>Burkholderiales</taxon>
        <taxon>Comamonadaceae</taxon>
        <taxon>Oryzisolibacter</taxon>
    </lineage>
</organism>
<evidence type="ECO:0000313" key="7">
    <source>
        <dbReference type="Proteomes" id="UP000198552"/>
    </source>
</evidence>
<dbReference type="InterPro" id="IPR008778">
    <property type="entry name" value="Pirin_C_dom"/>
</dbReference>
<comment type="cofactor">
    <cofactor evidence="2">
        <name>Fe cation</name>
        <dbReference type="ChEBI" id="CHEBI:24875"/>
    </cofactor>
    <text evidence="2">Binds 1 Fe cation per subunit.</text>
</comment>
<dbReference type="OrthoDB" id="321327at2"/>
<dbReference type="PANTHER" id="PTHR43594">
    <property type="entry name" value="QUERCETIN 2,3-DIOXYGENASE"/>
    <property type="match status" value="1"/>
</dbReference>
<feature type="binding site" evidence="2">
    <location>
        <position position="106"/>
    </location>
    <ligand>
        <name>Fe cation</name>
        <dbReference type="ChEBI" id="CHEBI:24875"/>
    </ligand>
</feature>
<evidence type="ECO:0000259" key="4">
    <source>
        <dbReference type="Pfam" id="PF02678"/>
    </source>
</evidence>
<accession>A0A1G9NZD4</accession>
<keyword evidence="2" id="KW-0479">Metal-binding</keyword>
<feature type="binding site" evidence="2">
    <location>
        <position position="62"/>
    </location>
    <ligand>
        <name>Fe cation</name>
        <dbReference type="ChEBI" id="CHEBI:24875"/>
    </ligand>
</feature>
<dbReference type="InterPro" id="IPR014710">
    <property type="entry name" value="RmlC-like_jellyroll"/>
</dbReference>
<dbReference type="STRING" id="1527607.SAMN05428957_10199"/>
<dbReference type="EMBL" id="FNHP01000001">
    <property type="protein sequence ID" value="SDL91918.1"/>
    <property type="molecule type" value="Genomic_DNA"/>
</dbReference>
<dbReference type="PANTHER" id="PTHR43594:SF1">
    <property type="entry name" value="QUERCETIN 2,3-DIOXYGENASE PA2418-RELATED"/>
    <property type="match status" value="1"/>
</dbReference>
<sequence>MPRTVTAIHSAPAPHWVGDGFPVRSLFSYGDHGRALSPFLLLDHAGPHDFVPAERPRGVGVHPHRGFETVTIVYDGEVAHRDSTGAGGTIGPGDVQWMTAASGILHEEFHSEAFTARGGPLEMVQLWVNLPARDKSAPPGYQTLHAADIPEVPLPDGAGRARLIAGSLQGRTGPARTFTPMQVWDLRLAAGAGATLPVPQGHTLALVVLHGSVRVDGRQAQAGQLLVLGRDGDAARIDAVDGPATVLWLAGEPIDEPVAGYGPFVMNTREEIAQAVDDLRSGRFGRIAPQQGRPGAH</sequence>
<evidence type="ECO:0000256" key="2">
    <source>
        <dbReference type="PIRSR" id="PIRSR006232-1"/>
    </source>
</evidence>
<evidence type="ECO:0000256" key="3">
    <source>
        <dbReference type="RuleBase" id="RU003457"/>
    </source>
</evidence>
<dbReference type="Pfam" id="PF05726">
    <property type="entry name" value="Pirin_C"/>
    <property type="match status" value="1"/>
</dbReference>
<dbReference type="Pfam" id="PF02678">
    <property type="entry name" value="Pirin"/>
    <property type="match status" value="1"/>
</dbReference>
<dbReference type="CDD" id="cd02909">
    <property type="entry name" value="cupin_pirin_N"/>
    <property type="match status" value="1"/>
</dbReference>
<dbReference type="GO" id="GO:0046872">
    <property type="term" value="F:metal ion binding"/>
    <property type="evidence" value="ECO:0007669"/>
    <property type="project" value="UniProtKB-KW"/>
</dbReference>
<keyword evidence="7" id="KW-1185">Reference proteome</keyword>